<gene>
    <name evidence="1" type="ORF">PoB_005151500</name>
</gene>
<evidence type="ECO:0000313" key="2">
    <source>
        <dbReference type="Proteomes" id="UP000735302"/>
    </source>
</evidence>
<reference evidence="1 2" key="1">
    <citation type="journal article" date="2021" name="Elife">
        <title>Chloroplast acquisition without the gene transfer in kleptoplastic sea slugs, Plakobranchus ocellatus.</title>
        <authorList>
            <person name="Maeda T."/>
            <person name="Takahashi S."/>
            <person name="Yoshida T."/>
            <person name="Shimamura S."/>
            <person name="Takaki Y."/>
            <person name="Nagai Y."/>
            <person name="Toyoda A."/>
            <person name="Suzuki Y."/>
            <person name="Arimoto A."/>
            <person name="Ishii H."/>
            <person name="Satoh N."/>
            <person name="Nishiyama T."/>
            <person name="Hasebe M."/>
            <person name="Maruyama T."/>
            <person name="Minagawa J."/>
            <person name="Obokata J."/>
            <person name="Shigenobu S."/>
        </authorList>
    </citation>
    <scope>NUCLEOTIDE SEQUENCE [LARGE SCALE GENOMIC DNA]</scope>
</reference>
<sequence>MNPLLHKKSLNLSLSIHATCHPTGGTQVNPAAVQRQTASKWPFIKSIVKAVVLCALFLLIVQEALYVRRWKPLVPRLEDQESDEISRVIKEYEP</sequence>
<dbReference type="EMBL" id="BLXT01005682">
    <property type="protein sequence ID" value="GFO25010.1"/>
    <property type="molecule type" value="Genomic_DNA"/>
</dbReference>
<organism evidence="1 2">
    <name type="scientific">Plakobranchus ocellatus</name>
    <dbReference type="NCBI Taxonomy" id="259542"/>
    <lineage>
        <taxon>Eukaryota</taxon>
        <taxon>Metazoa</taxon>
        <taxon>Spiralia</taxon>
        <taxon>Lophotrochozoa</taxon>
        <taxon>Mollusca</taxon>
        <taxon>Gastropoda</taxon>
        <taxon>Heterobranchia</taxon>
        <taxon>Euthyneura</taxon>
        <taxon>Panpulmonata</taxon>
        <taxon>Sacoglossa</taxon>
        <taxon>Placobranchoidea</taxon>
        <taxon>Plakobranchidae</taxon>
        <taxon>Plakobranchus</taxon>
    </lineage>
</organism>
<dbReference type="Proteomes" id="UP000735302">
    <property type="component" value="Unassembled WGS sequence"/>
</dbReference>
<dbReference type="AlphaFoldDB" id="A0AAV4C096"/>
<accession>A0AAV4C096</accession>
<keyword evidence="2" id="KW-1185">Reference proteome</keyword>
<protein>
    <submittedName>
        <fullName evidence="1">Uncharacterized protein</fullName>
    </submittedName>
</protein>
<name>A0AAV4C096_9GAST</name>
<proteinExistence type="predicted"/>
<comment type="caution">
    <text evidence="1">The sequence shown here is derived from an EMBL/GenBank/DDBJ whole genome shotgun (WGS) entry which is preliminary data.</text>
</comment>
<evidence type="ECO:0000313" key="1">
    <source>
        <dbReference type="EMBL" id="GFO25010.1"/>
    </source>
</evidence>